<keyword evidence="2" id="KW-1185">Reference proteome</keyword>
<gene>
    <name evidence="1" type="ORF">Hypma_010499</name>
</gene>
<dbReference type="EMBL" id="LUEZ02000051">
    <property type="protein sequence ID" value="RDB22320.1"/>
    <property type="molecule type" value="Genomic_DNA"/>
</dbReference>
<dbReference type="InParanoid" id="A0A369JM75"/>
<reference evidence="1" key="1">
    <citation type="submission" date="2018-04" db="EMBL/GenBank/DDBJ databases">
        <title>Whole genome sequencing of Hypsizygus marmoreus.</title>
        <authorList>
            <person name="Choi I.-G."/>
            <person name="Min B."/>
            <person name="Kim J.-G."/>
            <person name="Kim S."/>
            <person name="Oh Y.-L."/>
            <person name="Kong W.-S."/>
            <person name="Park H."/>
            <person name="Jeong J."/>
            <person name="Song E.-S."/>
        </authorList>
    </citation>
    <scope>NUCLEOTIDE SEQUENCE [LARGE SCALE GENOMIC DNA]</scope>
    <source>
        <strain evidence="1">51987-8</strain>
    </source>
</reference>
<accession>A0A369JM75</accession>
<name>A0A369JM75_HYPMA</name>
<sequence>MLSVQRRADNQSIAVEDWGRNRHDGHEAINMLPIGNAPHEAMRDFVHLPFIAALEARVRALEQIGGNQRLDNRVQDAGAAAWVPILHLSAERPVMRYFGLFRALSAVQLANLPSNDPHFINHRSLRSMARPLPANDGYGEQRGPRHRGLKRLLHRILAVFKRRNETNAAPLKRPPRHMRSLLWTNNVEPIRQNSVVHQIVIADYF</sequence>
<proteinExistence type="predicted"/>
<protein>
    <submittedName>
        <fullName evidence="1">Uncharacterized protein</fullName>
    </submittedName>
</protein>
<dbReference type="Proteomes" id="UP000076154">
    <property type="component" value="Unassembled WGS sequence"/>
</dbReference>
<comment type="caution">
    <text evidence="1">The sequence shown here is derived from an EMBL/GenBank/DDBJ whole genome shotgun (WGS) entry which is preliminary data.</text>
</comment>
<evidence type="ECO:0000313" key="2">
    <source>
        <dbReference type="Proteomes" id="UP000076154"/>
    </source>
</evidence>
<dbReference type="AlphaFoldDB" id="A0A369JM75"/>
<evidence type="ECO:0000313" key="1">
    <source>
        <dbReference type="EMBL" id="RDB22320.1"/>
    </source>
</evidence>
<organism evidence="1 2">
    <name type="scientific">Hypsizygus marmoreus</name>
    <name type="common">White beech mushroom</name>
    <name type="synonym">Agaricus marmoreus</name>
    <dbReference type="NCBI Taxonomy" id="39966"/>
    <lineage>
        <taxon>Eukaryota</taxon>
        <taxon>Fungi</taxon>
        <taxon>Dikarya</taxon>
        <taxon>Basidiomycota</taxon>
        <taxon>Agaricomycotina</taxon>
        <taxon>Agaricomycetes</taxon>
        <taxon>Agaricomycetidae</taxon>
        <taxon>Agaricales</taxon>
        <taxon>Tricholomatineae</taxon>
        <taxon>Lyophyllaceae</taxon>
        <taxon>Hypsizygus</taxon>
    </lineage>
</organism>